<dbReference type="Proteomes" id="UP000317648">
    <property type="component" value="Chromosome"/>
</dbReference>
<evidence type="ECO:0008006" key="6">
    <source>
        <dbReference type="Google" id="ProtNLM"/>
    </source>
</evidence>
<evidence type="ECO:0000256" key="2">
    <source>
        <dbReference type="SAM" id="Phobius"/>
    </source>
</evidence>
<dbReference type="AlphaFoldDB" id="A0A518DX90"/>
<feature type="compositionally biased region" description="Basic and acidic residues" evidence="1">
    <location>
        <begin position="225"/>
        <end position="234"/>
    </location>
</feature>
<feature type="chain" id="PRO_5022214131" description="DUF4350 domain-containing protein" evidence="3">
    <location>
        <begin position="27"/>
        <end position="443"/>
    </location>
</feature>
<dbReference type="OrthoDB" id="258729at2"/>
<proteinExistence type="predicted"/>
<keyword evidence="2" id="KW-0472">Membrane</keyword>
<gene>
    <name evidence="4" type="ORF">Pla8534_42680</name>
</gene>
<reference evidence="4 5" key="1">
    <citation type="submission" date="2019-02" db="EMBL/GenBank/DDBJ databases">
        <title>Deep-cultivation of Planctomycetes and their phenomic and genomic characterization uncovers novel biology.</title>
        <authorList>
            <person name="Wiegand S."/>
            <person name="Jogler M."/>
            <person name="Boedeker C."/>
            <person name="Pinto D."/>
            <person name="Vollmers J."/>
            <person name="Rivas-Marin E."/>
            <person name="Kohn T."/>
            <person name="Peeters S.H."/>
            <person name="Heuer A."/>
            <person name="Rast P."/>
            <person name="Oberbeckmann S."/>
            <person name="Bunk B."/>
            <person name="Jeske O."/>
            <person name="Meyerdierks A."/>
            <person name="Storesund J.E."/>
            <person name="Kallscheuer N."/>
            <person name="Luecker S."/>
            <person name="Lage O.M."/>
            <person name="Pohl T."/>
            <person name="Merkel B.J."/>
            <person name="Hornburger P."/>
            <person name="Mueller R.-W."/>
            <person name="Bruemmer F."/>
            <person name="Labrenz M."/>
            <person name="Spormann A.M."/>
            <person name="Op den Camp H."/>
            <person name="Overmann J."/>
            <person name="Amann R."/>
            <person name="Jetten M.S.M."/>
            <person name="Mascher T."/>
            <person name="Medema M.H."/>
            <person name="Devos D.P."/>
            <person name="Kaster A.-K."/>
            <person name="Ovreas L."/>
            <person name="Rohde M."/>
            <person name="Galperin M.Y."/>
            <person name="Jogler C."/>
        </authorList>
    </citation>
    <scope>NUCLEOTIDE SEQUENCE [LARGE SCALE GENOMIC DNA]</scope>
    <source>
        <strain evidence="4 5">Pla85_3_4</strain>
    </source>
</reference>
<name>A0A518DX90_9BACT</name>
<organism evidence="4 5">
    <name type="scientific">Lignipirellula cremea</name>
    <dbReference type="NCBI Taxonomy" id="2528010"/>
    <lineage>
        <taxon>Bacteria</taxon>
        <taxon>Pseudomonadati</taxon>
        <taxon>Planctomycetota</taxon>
        <taxon>Planctomycetia</taxon>
        <taxon>Pirellulales</taxon>
        <taxon>Pirellulaceae</taxon>
        <taxon>Lignipirellula</taxon>
    </lineage>
</organism>
<feature type="signal peptide" evidence="3">
    <location>
        <begin position="1"/>
        <end position="26"/>
    </location>
</feature>
<dbReference type="EMBL" id="CP036433">
    <property type="protein sequence ID" value="QDU96447.1"/>
    <property type="molecule type" value="Genomic_DNA"/>
</dbReference>
<keyword evidence="5" id="KW-1185">Reference proteome</keyword>
<evidence type="ECO:0000256" key="3">
    <source>
        <dbReference type="SAM" id="SignalP"/>
    </source>
</evidence>
<keyword evidence="3" id="KW-0732">Signal</keyword>
<dbReference type="RefSeq" id="WP_145055077.1">
    <property type="nucleotide sequence ID" value="NZ_CP036433.1"/>
</dbReference>
<evidence type="ECO:0000256" key="1">
    <source>
        <dbReference type="SAM" id="MobiDB-lite"/>
    </source>
</evidence>
<evidence type="ECO:0000313" key="4">
    <source>
        <dbReference type="EMBL" id="QDU96447.1"/>
    </source>
</evidence>
<dbReference type="KEGG" id="lcre:Pla8534_42680"/>
<protein>
    <recommendedName>
        <fullName evidence="6">DUF4350 domain-containing protein</fullName>
    </recommendedName>
</protein>
<dbReference type="PROSITE" id="PS51257">
    <property type="entry name" value="PROKAR_LIPOPROTEIN"/>
    <property type="match status" value="1"/>
</dbReference>
<keyword evidence="2" id="KW-0812">Transmembrane</keyword>
<keyword evidence="2" id="KW-1133">Transmembrane helix</keyword>
<feature type="transmembrane region" description="Helical" evidence="2">
    <location>
        <begin position="361"/>
        <end position="386"/>
    </location>
</feature>
<sequence precursor="true">MRKKMSVLARLSVLSVSLLLSMSAGCSQSALDLETEYGKVRGKSINGVGVLAEMFEEAGHEVTAADRWSPRMERYDVVVWAPDDYSPPSSTERNAIENWLCAGYHRTLIYIGRDYDAETDYWQRIQATAPPSQQPEIQRRLVQSRALNTQRRRGLPGKEDVDWFIYRSEPLDDTAERDPATLESHFLRELDPTKLSFQPGARFDVPNSNAADSDDTDASDAAGSDEPRAEKIDAENVEVESYEYESFGADDIAEKFDDLEDGYLDQDATNVLLYDRADKRTIVTQVRRPDWHGGQLLLVENGSLLLNMPLVEHENRKLAAALIDECQDGQAVIFLESGPGGLDIAPEDPGLPTGLEAFTVWPLNVVLLHTIGLGILFCFAWFPIFGRPREPSRKTRSDFKKHIDALGELLSRAKARSYAQARIDHYQQHVRRDSGASHQKKET</sequence>
<feature type="region of interest" description="Disordered" evidence="1">
    <location>
        <begin position="198"/>
        <end position="235"/>
    </location>
</feature>
<evidence type="ECO:0000313" key="5">
    <source>
        <dbReference type="Proteomes" id="UP000317648"/>
    </source>
</evidence>
<accession>A0A518DX90</accession>